<feature type="compositionally biased region" description="Basic and acidic residues" evidence="2">
    <location>
        <begin position="137"/>
        <end position="212"/>
    </location>
</feature>
<keyword evidence="1" id="KW-0175">Coiled coil</keyword>
<dbReference type="Proteomes" id="UP001054837">
    <property type="component" value="Unassembled WGS sequence"/>
</dbReference>
<keyword evidence="4" id="KW-1185">Reference proteome</keyword>
<evidence type="ECO:0000313" key="4">
    <source>
        <dbReference type="Proteomes" id="UP001054837"/>
    </source>
</evidence>
<comment type="caution">
    <text evidence="3">The sequence shown here is derived from an EMBL/GenBank/DDBJ whole genome shotgun (WGS) entry which is preliminary data.</text>
</comment>
<gene>
    <name evidence="3" type="primary">AVEN_34620_1</name>
    <name evidence="3" type="ORF">CDAR_508841</name>
</gene>
<dbReference type="AlphaFoldDB" id="A0AAV4N1N3"/>
<protein>
    <submittedName>
        <fullName evidence="3">Uncharacterized protein</fullName>
    </submittedName>
</protein>
<feature type="region of interest" description="Disordered" evidence="2">
    <location>
        <begin position="135"/>
        <end position="302"/>
    </location>
</feature>
<feature type="compositionally biased region" description="Basic and acidic residues" evidence="2">
    <location>
        <begin position="241"/>
        <end position="285"/>
    </location>
</feature>
<organism evidence="3 4">
    <name type="scientific">Caerostris darwini</name>
    <dbReference type="NCBI Taxonomy" id="1538125"/>
    <lineage>
        <taxon>Eukaryota</taxon>
        <taxon>Metazoa</taxon>
        <taxon>Ecdysozoa</taxon>
        <taxon>Arthropoda</taxon>
        <taxon>Chelicerata</taxon>
        <taxon>Arachnida</taxon>
        <taxon>Araneae</taxon>
        <taxon>Araneomorphae</taxon>
        <taxon>Entelegynae</taxon>
        <taxon>Araneoidea</taxon>
        <taxon>Araneidae</taxon>
        <taxon>Caerostris</taxon>
    </lineage>
</organism>
<evidence type="ECO:0000313" key="3">
    <source>
        <dbReference type="EMBL" id="GIX78165.1"/>
    </source>
</evidence>
<feature type="compositionally biased region" description="Basic and acidic residues" evidence="2">
    <location>
        <begin position="220"/>
        <end position="232"/>
    </location>
</feature>
<dbReference type="EMBL" id="BPLQ01001079">
    <property type="protein sequence ID" value="GIX78165.1"/>
    <property type="molecule type" value="Genomic_DNA"/>
</dbReference>
<name>A0AAV4N1N3_9ARAC</name>
<evidence type="ECO:0000256" key="1">
    <source>
        <dbReference type="SAM" id="Coils"/>
    </source>
</evidence>
<accession>A0AAV4N1N3</accession>
<feature type="coiled-coil region" evidence="1">
    <location>
        <begin position="421"/>
        <end position="448"/>
    </location>
</feature>
<reference evidence="3 4" key="1">
    <citation type="submission" date="2021-06" db="EMBL/GenBank/DDBJ databases">
        <title>Caerostris darwini draft genome.</title>
        <authorList>
            <person name="Kono N."/>
            <person name="Arakawa K."/>
        </authorList>
    </citation>
    <scope>NUCLEOTIDE SEQUENCE [LARGE SCALE GENOMIC DNA]</scope>
</reference>
<proteinExistence type="predicted"/>
<evidence type="ECO:0000256" key="2">
    <source>
        <dbReference type="SAM" id="MobiDB-lite"/>
    </source>
</evidence>
<sequence>MTGAILSTLCENFTILELLDLSLRVPEVGAINFNLLHTVLSNLIIELQLDGLKPKCYIQDVASAQAAVTKGRMEDPIIRGRKTLTPAKGFEDIKAMIKTADLKRIGLEAALVPMVHDIAKKVIVEEDLIHMAGSASHIKEEMDEEMKVKEEPEEKKEEESEERKEEEESRESKEKMKEEEESDRIKEEVSEEKKISAEEMEKAKSEEKMNEEEKPEEEMEKEKSEEKMKEEEKPEEEMKEESDREKEEESEEQKMSKEEIEKAKSEEETKEEDKDKKEEEPKEAEPTPSGTHSGLTISIPDLTRDKELEEVTETEKVAEVRAVAADILEKTGSGGMGTVLEMLESATQEEVDERVATQALKALTQEDLFTGDPANVIQEMWRAININRRVDGAEEGLRELSAIVDAMLDKLHEMETIVSNSKSMFEQLENFVERIENLESKCETLSIRIDESVSVINLLFI</sequence>